<evidence type="ECO:0000313" key="11">
    <source>
        <dbReference type="EMBL" id="ATJ82574.1"/>
    </source>
</evidence>
<dbReference type="GO" id="GO:0022900">
    <property type="term" value="P:electron transport chain"/>
    <property type="evidence" value="ECO:0007669"/>
    <property type="project" value="UniProtKB-UniRule"/>
</dbReference>
<keyword evidence="2 9" id="KW-0813">Transport</keyword>
<dbReference type="OrthoDB" id="9782945at2"/>
<keyword evidence="8 9" id="KW-0472">Membrane</keyword>
<dbReference type="KEGG" id="hbe:BEI_1587"/>
<feature type="transmembrane region" description="Helical" evidence="9">
    <location>
        <begin position="74"/>
        <end position="95"/>
    </location>
</feature>
<dbReference type="EMBL" id="CP021435">
    <property type="protein sequence ID" value="ATJ82574.1"/>
    <property type="molecule type" value="Genomic_DNA"/>
</dbReference>
<evidence type="ECO:0000256" key="7">
    <source>
        <dbReference type="ARBA" id="ARBA00022989"/>
    </source>
</evidence>
<evidence type="ECO:0000256" key="4">
    <source>
        <dbReference type="ARBA" id="ARBA00022692"/>
    </source>
</evidence>
<evidence type="ECO:0000313" key="12">
    <source>
        <dbReference type="Proteomes" id="UP000219993"/>
    </source>
</evidence>
<organism evidence="11 12">
    <name type="scientific">Halomonas beimenensis</name>
    <dbReference type="NCBI Taxonomy" id="475662"/>
    <lineage>
        <taxon>Bacteria</taxon>
        <taxon>Pseudomonadati</taxon>
        <taxon>Pseudomonadota</taxon>
        <taxon>Gammaproteobacteria</taxon>
        <taxon>Oceanospirillales</taxon>
        <taxon>Halomonadaceae</taxon>
        <taxon>Halomonas</taxon>
    </lineage>
</organism>
<evidence type="ECO:0000256" key="5">
    <source>
        <dbReference type="ARBA" id="ARBA00022967"/>
    </source>
</evidence>
<comment type="subunit">
    <text evidence="9">The complex is composed of six subunits: RnfA, RnfB, RnfC, RnfD, RnfE and RnfG.</text>
</comment>
<keyword evidence="12" id="KW-1185">Reference proteome</keyword>
<dbReference type="AlphaFoldDB" id="A0A291P6R1"/>
<feature type="region of interest" description="Disordered" evidence="10">
    <location>
        <begin position="217"/>
        <end position="237"/>
    </location>
</feature>
<evidence type="ECO:0000256" key="6">
    <source>
        <dbReference type="ARBA" id="ARBA00022982"/>
    </source>
</evidence>
<feature type="compositionally biased region" description="Basic and acidic residues" evidence="10">
    <location>
        <begin position="217"/>
        <end position="229"/>
    </location>
</feature>
<keyword evidence="5 9" id="KW-1278">Translocase</keyword>
<proteinExistence type="inferred from homology"/>
<name>A0A291P6R1_9GAMM</name>
<dbReference type="GO" id="GO:0005886">
    <property type="term" value="C:plasma membrane"/>
    <property type="evidence" value="ECO:0007669"/>
    <property type="project" value="UniProtKB-SubCell"/>
</dbReference>
<gene>
    <name evidence="9 11" type="primary">rnfE</name>
    <name evidence="11" type="ORF">BEI_1587</name>
</gene>
<keyword evidence="4 9" id="KW-0812">Transmembrane</keyword>
<evidence type="ECO:0000256" key="8">
    <source>
        <dbReference type="ARBA" id="ARBA00023136"/>
    </source>
</evidence>
<feature type="transmembrane region" description="Helical" evidence="9">
    <location>
        <begin position="41"/>
        <end position="62"/>
    </location>
</feature>
<dbReference type="PIRSF" id="PIRSF006102">
    <property type="entry name" value="NQR_DE"/>
    <property type="match status" value="1"/>
</dbReference>
<feature type="transmembrane region" description="Helical" evidence="9">
    <location>
        <begin position="101"/>
        <end position="122"/>
    </location>
</feature>
<keyword evidence="6 9" id="KW-0249">Electron transport</keyword>
<dbReference type="PANTHER" id="PTHR30586">
    <property type="entry name" value="ELECTRON TRANSPORT COMPLEX PROTEIN RNFE"/>
    <property type="match status" value="1"/>
</dbReference>
<feature type="transmembrane region" description="Helical" evidence="9">
    <location>
        <begin position="134"/>
        <end position="151"/>
    </location>
</feature>
<dbReference type="NCBIfam" id="TIGR01948">
    <property type="entry name" value="rnfE"/>
    <property type="match status" value="1"/>
</dbReference>
<keyword evidence="7 9" id="KW-1133">Transmembrane helix</keyword>
<dbReference type="NCBIfam" id="NF009070">
    <property type="entry name" value="PRK12405.1"/>
    <property type="match status" value="1"/>
</dbReference>
<keyword evidence="3 9" id="KW-0997">Cell inner membrane</keyword>
<dbReference type="InterPro" id="IPR010968">
    <property type="entry name" value="RnfE"/>
</dbReference>
<feature type="transmembrane region" description="Helical" evidence="9">
    <location>
        <begin position="185"/>
        <end position="208"/>
    </location>
</feature>
<evidence type="ECO:0000256" key="3">
    <source>
        <dbReference type="ARBA" id="ARBA00022519"/>
    </source>
</evidence>
<comment type="similarity">
    <text evidence="9">Belongs to the NqrDE/RnfAE family.</text>
</comment>
<comment type="subcellular location">
    <subcellularLocation>
        <location evidence="9">Cell inner membrane</location>
        <topology evidence="9">Multi-pass membrane protein</topology>
    </subcellularLocation>
    <subcellularLocation>
        <location evidence="1">Endomembrane system</location>
        <topology evidence="1">Multi-pass membrane protein</topology>
    </subcellularLocation>
</comment>
<dbReference type="Proteomes" id="UP000219993">
    <property type="component" value="Chromosome"/>
</dbReference>
<keyword evidence="9" id="KW-1003">Cell membrane</keyword>
<evidence type="ECO:0000256" key="9">
    <source>
        <dbReference type="HAMAP-Rule" id="MF_00478"/>
    </source>
</evidence>
<dbReference type="InterPro" id="IPR003667">
    <property type="entry name" value="NqrDE/RnfAE"/>
</dbReference>
<dbReference type="Pfam" id="PF02508">
    <property type="entry name" value="Rnf-Nqr"/>
    <property type="match status" value="1"/>
</dbReference>
<dbReference type="GO" id="GO:0012505">
    <property type="term" value="C:endomembrane system"/>
    <property type="evidence" value="ECO:0007669"/>
    <property type="project" value="UniProtKB-SubCell"/>
</dbReference>
<sequence length="237" mass="25335">MTDTPALGEVARNGLWSNNPALVQLLGLCPLLAVSSTVVNALGLALATLLVLLGSNLAVSLIRHQVTPTVRLPAFVMIIAAFVTCAELLMAAYTFELYRILGIFIPLIVTNCAILGRAEAFASRQPLLPSATDGLMTGLGFGAVLVLLGALRELFGQGTLFTGMDLLLGPAAAGWGITVFPDLDFLFLVLPPGAFFATGLLIALKNVIDDRLERRRRAREPDTPRESRRVRVTGTIR</sequence>
<evidence type="ECO:0000256" key="1">
    <source>
        <dbReference type="ARBA" id="ARBA00004127"/>
    </source>
</evidence>
<dbReference type="PANTHER" id="PTHR30586:SF0">
    <property type="entry name" value="ION-TRANSLOCATING OXIDOREDUCTASE COMPLEX SUBUNIT E"/>
    <property type="match status" value="1"/>
</dbReference>
<dbReference type="RefSeq" id="WP_097789003.1">
    <property type="nucleotide sequence ID" value="NZ_BAAADT010000026.1"/>
</dbReference>
<dbReference type="EC" id="7.-.-.-" evidence="9"/>
<dbReference type="HAMAP" id="MF_00478">
    <property type="entry name" value="RsxE_RnfE"/>
    <property type="match status" value="1"/>
</dbReference>
<reference evidence="11 12" key="1">
    <citation type="journal article" date="2017" name="Sci. Rep.">
        <title>Revealing the Saline Adaptation Strategies of the Halophilic Bacterium Halomonas beimenensis through High-throughput Omics and Transposon Mutagenesis Approaches.</title>
        <authorList>
            <person name="Chen Y.H."/>
            <person name="Lin S.S."/>
            <person name="Shyu Y.T."/>
        </authorList>
    </citation>
    <scope>NUCLEOTIDE SEQUENCE [LARGE SCALE GENOMIC DNA]</scope>
    <source>
        <strain evidence="11 12">NTU-111</strain>
    </source>
</reference>
<protein>
    <recommendedName>
        <fullName evidence="9">Ion-translocating oxidoreductase complex subunit E</fullName>
        <ecNumber evidence="9">7.-.-.-</ecNumber>
    </recommendedName>
    <alternativeName>
        <fullName evidence="9">Rnf electron transport complex subunit E</fullName>
    </alternativeName>
</protein>
<evidence type="ECO:0000256" key="10">
    <source>
        <dbReference type="SAM" id="MobiDB-lite"/>
    </source>
</evidence>
<comment type="function">
    <text evidence="9">Part of a membrane-bound complex that couples electron transfer with translocation of ions across the membrane.</text>
</comment>
<evidence type="ECO:0000256" key="2">
    <source>
        <dbReference type="ARBA" id="ARBA00022448"/>
    </source>
</evidence>
<accession>A0A291P6R1</accession>